<protein>
    <submittedName>
        <fullName evidence="1">Cytidylate kinase</fullName>
        <ecNumber evidence="1">2.7.4.14</ecNumber>
    </submittedName>
</protein>
<dbReference type="GO" id="GO:0016301">
    <property type="term" value="F:kinase activity"/>
    <property type="evidence" value="ECO:0007669"/>
    <property type="project" value="UniProtKB-KW"/>
</dbReference>
<gene>
    <name evidence="1" type="ORF">HNP82_000288</name>
</gene>
<dbReference type="InterPro" id="IPR027417">
    <property type="entry name" value="P-loop_NTPase"/>
</dbReference>
<dbReference type="Proteomes" id="UP000543642">
    <property type="component" value="Unassembled WGS sequence"/>
</dbReference>
<keyword evidence="1" id="KW-0418">Kinase</keyword>
<sequence length="207" mass="23611">MAGNLIIAINRQYGSGGKEIGTKLAKDLGIPIYDQEIPEMAAKKSGIRKDYFEKVDEKPTDSFLYALAMNTFSMNGTMNPFDHALSSDRLFNIQAEVIQDLAKEGPCVIIGRCAEYILRDEPNRISVYICSPMEKRIERICRLYQLSEKEAQKKIMSIDKKRDSYYGYYAGKDWRGCSSYNLSIDSGILGIENTVEMLKNYIQLRQK</sequence>
<dbReference type="Pfam" id="PF13189">
    <property type="entry name" value="Cytidylate_kin2"/>
    <property type="match status" value="1"/>
</dbReference>
<evidence type="ECO:0000313" key="2">
    <source>
        <dbReference type="Proteomes" id="UP000543642"/>
    </source>
</evidence>
<dbReference type="Gene3D" id="3.40.50.300">
    <property type="entry name" value="P-loop containing nucleotide triphosphate hydrolases"/>
    <property type="match status" value="1"/>
</dbReference>
<keyword evidence="1" id="KW-0808">Transferase</keyword>
<reference evidence="1 2" key="1">
    <citation type="submission" date="2020-08" db="EMBL/GenBank/DDBJ databases">
        <title>Genomic Encyclopedia of Type Strains, Phase IV (KMG-IV): sequencing the most valuable type-strain genomes for metagenomic binning, comparative biology and taxonomic classification.</title>
        <authorList>
            <person name="Goeker M."/>
        </authorList>
    </citation>
    <scope>NUCLEOTIDE SEQUENCE [LARGE SCALE GENOMIC DNA]</scope>
    <source>
        <strain evidence="1 2">DSM 106146</strain>
    </source>
</reference>
<dbReference type="AlphaFoldDB" id="A0A7W8H7F1"/>
<keyword evidence="2" id="KW-1185">Reference proteome</keyword>
<organism evidence="1 2">
    <name type="scientific">Catenibacillus scindens</name>
    <dbReference type="NCBI Taxonomy" id="673271"/>
    <lineage>
        <taxon>Bacteria</taxon>
        <taxon>Bacillati</taxon>
        <taxon>Bacillota</taxon>
        <taxon>Clostridia</taxon>
        <taxon>Lachnospirales</taxon>
        <taxon>Lachnospiraceae</taxon>
        <taxon>Catenibacillus</taxon>
    </lineage>
</organism>
<accession>A0A7W8H7F1</accession>
<dbReference type="SUPFAM" id="SSF52540">
    <property type="entry name" value="P-loop containing nucleoside triphosphate hydrolases"/>
    <property type="match status" value="1"/>
</dbReference>
<dbReference type="EC" id="2.7.4.14" evidence="1"/>
<dbReference type="RefSeq" id="WP_183770651.1">
    <property type="nucleotide sequence ID" value="NZ_CAWVEG010000203.1"/>
</dbReference>
<dbReference type="EMBL" id="JACHFW010000001">
    <property type="protein sequence ID" value="MBB5263194.1"/>
    <property type="molecule type" value="Genomic_DNA"/>
</dbReference>
<evidence type="ECO:0000313" key="1">
    <source>
        <dbReference type="EMBL" id="MBB5263194.1"/>
    </source>
</evidence>
<proteinExistence type="predicted"/>
<comment type="caution">
    <text evidence="1">The sequence shown here is derived from an EMBL/GenBank/DDBJ whole genome shotgun (WGS) entry which is preliminary data.</text>
</comment>
<name>A0A7W8H7F1_9FIRM</name>